<feature type="transmembrane region" description="Helical" evidence="6">
    <location>
        <begin position="21"/>
        <end position="42"/>
    </location>
</feature>
<feature type="domain" description="MacB-like periplasmic core" evidence="8">
    <location>
        <begin position="20"/>
        <end position="242"/>
    </location>
</feature>
<dbReference type="GO" id="GO:0005886">
    <property type="term" value="C:plasma membrane"/>
    <property type="evidence" value="ECO:0007669"/>
    <property type="project" value="UniProtKB-SubCell"/>
</dbReference>
<gene>
    <name evidence="9" type="ORF">SAMN05444682_103322</name>
</gene>
<feature type="domain" description="MacB-like periplasmic core" evidence="8">
    <location>
        <begin position="435"/>
        <end position="632"/>
    </location>
</feature>
<name>A0A1I3HDM7_9SPHI</name>
<dbReference type="EMBL" id="FOQO01000003">
    <property type="protein sequence ID" value="SFI33888.1"/>
    <property type="molecule type" value="Genomic_DNA"/>
</dbReference>
<evidence type="ECO:0000256" key="1">
    <source>
        <dbReference type="ARBA" id="ARBA00004651"/>
    </source>
</evidence>
<proteinExistence type="predicted"/>
<feature type="transmembrane region" description="Helical" evidence="6">
    <location>
        <begin position="379"/>
        <end position="403"/>
    </location>
</feature>
<evidence type="ECO:0000256" key="6">
    <source>
        <dbReference type="SAM" id="Phobius"/>
    </source>
</evidence>
<comment type="subcellular location">
    <subcellularLocation>
        <location evidence="1">Cell membrane</location>
        <topology evidence="1">Multi-pass membrane protein</topology>
    </subcellularLocation>
</comment>
<reference evidence="9 10" key="1">
    <citation type="submission" date="2016-10" db="EMBL/GenBank/DDBJ databases">
        <authorList>
            <person name="de Groot N.N."/>
        </authorList>
    </citation>
    <scope>NUCLEOTIDE SEQUENCE [LARGE SCALE GENOMIC DNA]</scope>
    <source>
        <strain evidence="9 10">RK1</strain>
    </source>
</reference>
<keyword evidence="3 6" id="KW-0812">Transmembrane</keyword>
<organism evidence="9 10">
    <name type="scientific">Parapedobacter indicus</name>
    <dbReference type="NCBI Taxonomy" id="1477437"/>
    <lineage>
        <taxon>Bacteria</taxon>
        <taxon>Pseudomonadati</taxon>
        <taxon>Bacteroidota</taxon>
        <taxon>Sphingobacteriia</taxon>
        <taxon>Sphingobacteriales</taxon>
        <taxon>Sphingobacteriaceae</taxon>
        <taxon>Parapedobacter</taxon>
    </lineage>
</organism>
<dbReference type="Pfam" id="PF12704">
    <property type="entry name" value="MacB_PCD"/>
    <property type="match status" value="2"/>
</dbReference>
<feature type="transmembrane region" description="Helical" evidence="6">
    <location>
        <begin position="756"/>
        <end position="776"/>
    </location>
</feature>
<dbReference type="GO" id="GO:0022857">
    <property type="term" value="F:transmembrane transporter activity"/>
    <property type="evidence" value="ECO:0007669"/>
    <property type="project" value="TreeGrafter"/>
</dbReference>
<accession>A0A1I3HDM7</accession>
<feature type="transmembrane region" description="Helical" evidence="6">
    <location>
        <begin position="716"/>
        <end position="736"/>
    </location>
</feature>
<evidence type="ECO:0000313" key="10">
    <source>
        <dbReference type="Proteomes" id="UP000198670"/>
    </source>
</evidence>
<dbReference type="PANTHER" id="PTHR30572:SF18">
    <property type="entry name" value="ABC-TYPE MACROLIDE FAMILY EXPORT SYSTEM PERMEASE COMPONENT 2"/>
    <property type="match status" value="1"/>
</dbReference>
<protein>
    <submittedName>
        <fullName evidence="9">ABC-type antimicrobial peptide transport system, permease component</fullName>
    </submittedName>
</protein>
<dbReference type="InterPro" id="IPR025857">
    <property type="entry name" value="MacB_PCD"/>
</dbReference>
<dbReference type="PANTHER" id="PTHR30572">
    <property type="entry name" value="MEMBRANE COMPONENT OF TRANSPORTER-RELATED"/>
    <property type="match status" value="1"/>
</dbReference>
<evidence type="ECO:0000256" key="5">
    <source>
        <dbReference type="ARBA" id="ARBA00023136"/>
    </source>
</evidence>
<evidence type="ECO:0000259" key="8">
    <source>
        <dbReference type="Pfam" id="PF12704"/>
    </source>
</evidence>
<dbReference type="Proteomes" id="UP000198670">
    <property type="component" value="Unassembled WGS sequence"/>
</dbReference>
<feature type="transmembrane region" description="Helical" evidence="6">
    <location>
        <begin position="332"/>
        <end position="359"/>
    </location>
</feature>
<dbReference type="OrthoDB" id="1451596at2"/>
<evidence type="ECO:0000256" key="2">
    <source>
        <dbReference type="ARBA" id="ARBA00022475"/>
    </source>
</evidence>
<feature type="domain" description="ABC3 transporter permease C-terminal" evidence="7">
    <location>
        <begin position="292"/>
        <end position="408"/>
    </location>
</feature>
<feature type="transmembrane region" description="Helical" evidence="6">
    <location>
        <begin position="428"/>
        <end position="448"/>
    </location>
</feature>
<dbReference type="InterPro" id="IPR003838">
    <property type="entry name" value="ABC3_permease_C"/>
</dbReference>
<dbReference type="STRING" id="1477437.SAMN05444682_103322"/>
<dbReference type="Pfam" id="PF02687">
    <property type="entry name" value="FtsX"/>
    <property type="match status" value="2"/>
</dbReference>
<keyword evidence="10" id="KW-1185">Reference proteome</keyword>
<feature type="domain" description="ABC3 transporter permease C-terminal" evidence="7">
    <location>
        <begin position="675"/>
        <end position="788"/>
    </location>
</feature>
<keyword evidence="2" id="KW-1003">Cell membrane</keyword>
<sequence>MIRNYFNIAWRNLVKNRKSSFINILGLAMGMAVFILIALWIWNVQTYDRYHRNHDRIGQIWQTQVFNGEAITGPAVPLPLENELKTNYGNHLEHVVMASWVGSHVLSHQDKHLSHSGIYMDTDGPRMLTLDIQSGSIDGLDAPNSIMLAESTAKAFFGDDDPIGQVMKIDQALDVQVTAVYKDLPYNTTFRDLKFIAPWSLYLSSESWFKRAATDWADNSFQCFVELSDDVSFERANAAVKDAKLKKVSPEEQTRFQAKLIIHPMNDWYLYSTWKNGKAVGGVIEYVNLFAIIGLFVLALACINFMNLSTARSERRAKEVGIRKTVGSPKRLLVAQFLSESTLIAIVSFAFSLLLVFIALPWFNEVTDTQLAIPWTNGIFWGAGLVFTVLTGLIAGSYPAFYLSSFNPLRVLKGTFKAGRLASLPRKMLVVVQFTISLALIIGTLIVFRQIQHTKNRPAGYNRERLVMVEMATPDFYGKFDVLQHALKEKNLIVEMAESSSPLTAVWSNSSGFEWQGKDPNLTTDFGVVKVTHDYGKTISWQLESGRDFSRDHSTDSAGFILNQAAVQFMGIDEPVGKTVRWGNRDYRIIGTVQDVVMSSPFQPVKPTVYLLDYENVNWMIFQLNPGLATTTTLAGMEEVFRKIIPNAPFAYQFADAEYASKFAIEERIGKAATLFAIFAIVISCLGVFGLASFVAEQRTKEIGIRKVVGASVFQLWRLLSTDFLILVLIACFVASPVAYYALDNWLQQYAYRTSIPWWIFGFAIAGALVLTLLVVSFQTFKAARLNPVDSLRDE</sequence>
<keyword evidence="5 6" id="KW-0472">Membrane</keyword>
<feature type="transmembrane region" description="Helical" evidence="6">
    <location>
        <begin position="286"/>
        <end position="311"/>
    </location>
</feature>
<evidence type="ECO:0000259" key="7">
    <source>
        <dbReference type="Pfam" id="PF02687"/>
    </source>
</evidence>
<evidence type="ECO:0000313" key="9">
    <source>
        <dbReference type="EMBL" id="SFI33888.1"/>
    </source>
</evidence>
<feature type="transmembrane region" description="Helical" evidence="6">
    <location>
        <begin position="672"/>
        <end position="695"/>
    </location>
</feature>
<keyword evidence="4 6" id="KW-1133">Transmembrane helix</keyword>
<dbReference type="InterPro" id="IPR050250">
    <property type="entry name" value="Macrolide_Exporter_MacB"/>
</dbReference>
<dbReference type="AlphaFoldDB" id="A0A1I3HDM7"/>
<evidence type="ECO:0000256" key="4">
    <source>
        <dbReference type="ARBA" id="ARBA00022989"/>
    </source>
</evidence>
<dbReference type="RefSeq" id="WP_090626268.1">
    <property type="nucleotide sequence ID" value="NZ_FOQO01000003.1"/>
</dbReference>
<evidence type="ECO:0000256" key="3">
    <source>
        <dbReference type="ARBA" id="ARBA00022692"/>
    </source>
</evidence>